<protein>
    <recommendedName>
        <fullName evidence="3">F-box domain-containing protein</fullName>
    </recommendedName>
</protein>
<proteinExistence type="predicted"/>
<dbReference type="Proteomes" id="UP000815677">
    <property type="component" value="Unassembled WGS sequence"/>
</dbReference>
<sequence length="618" mass="70501">MRYWSLSVSLSSHRPARPTLNTITAIDVRLQVAVLHTEIFALRAKRNTLVPIYKLPNEILARIIEFFAYNNGQRPADALFDLSWTRVLYVSRWWHEVGRAQRRFWSFLSVSRPYRIGVQRHQYRLANQVARSGVVPLSVRMSLNGNDGVAEWILNEYSTRIRALDFDGPNDDVHEIFSTLFKYPLRTLRSLQLTHSSGISNPSIVFPDEFLLGTLPELRELSLSRVTISWSLIRGLERLKLDNCPNSSSEAPTSIGDVLRLARASPNLTALSLVPQDTFDALLGSPFTPVSLPFLEFLYIKDEVSPITLLLSFLRMPPTAALQLFPFDVYIGLHIKGILVPLRKHIRQSPQPTDLRAMKLNTSLGKLENTTLLRYTIQLLQSPSSPSFPTSTLDYDYVSPSPSGQPMLVFNSYPLKERALRQVTRKFLHATRAELITHLNARAAYHLGEPSWRSMLRLLPALEFLSTEVYQPSKQIRSAVSLLSALTKLDYGATRLRALELVIRKQPTPVYPRYPDLVTMAEAEWLEPVVAALEDFVRRRRRDYDDPSAAASQSIPFESLEIYDERRFLASEKLEVGTMAIRRVMEGMGELVFNRAYLGYEVELGKLWQSTRVEFDPL</sequence>
<dbReference type="InterPro" id="IPR032675">
    <property type="entry name" value="LRR_dom_sf"/>
</dbReference>
<evidence type="ECO:0000313" key="1">
    <source>
        <dbReference type="EMBL" id="GAT56980.1"/>
    </source>
</evidence>
<organism evidence="1 2">
    <name type="scientific">Mycena chlorophos</name>
    <name type="common">Agaric fungus</name>
    <name type="synonym">Agaricus chlorophos</name>
    <dbReference type="NCBI Taxonomy" id="658473"/>
    <lineage>
        <taxon>Eukaryota</taxon>
        <taxon>Fungi</taxon>
        <taxon>Dikarya</taxon>
        <taxon>Basidiomycota</taxon>
        <taxon>Agaricomycotina</taxon>
        <taxon>Agaricomycetes</taxon>
        <taxon>Agaricomycetidae</taxon>
        <taxon>Agaricales</taxon>
        <taxon>Marasmiineae</taxon>
        <taxon>Mycenaceae</taxon>
        <taxon>Mycena</taxon>
    </lineage>
</organism>
<evidence type="ECO:0008006" key="3">
    <source>
        <dbReference type="Google" id="ProtNLM"/>
    </source>
</evidence>
<keyword evidence="2" id="KW-1185">Reference proteome</keyword>
<dbReference type="SUPFAM" id="SSF52047">
    <property type="entry name" value="RNI-like"/>
    <property type="match status" value="1"/>
</dbReference>
<gene>
    <name evidence="1" type="ORF">MCHLO_13567</name>
</gene>
<name>A0ABQ0M128_MYCCL</name>
<accession>A0ABQ0M128</accession>
<reference evidence="1" key="1">
    <citation type="submission" date="2014-09" db="EMBL/GenBank/DDBJ databases">
        <title>Genome sequence of the luminous mushroom Mycena chlorophos for searching fungal bioluminescence genes.</title>
        <authorList>
            <person name="Tanaka Y."/>
            <person name="Kasuga D."/>
            <person name="Oba Y."/>
            <person name="Hase S."/>
            <person name="Sato K."/>
            <person name="Oba Y."/>
            <person name="Sakakibara Y."/>
        </authorList>
    </citation>
    <scope>NUCLEOTIDE SEQUENCE</scope>
</reference>
<dbReference type="Gene3D" id="3.80.10.10">
    <property type="entry name" value="Ribonuclease Inhibitor"/>
    <property type="match status" value="1"/>
</dbReference>
<dbReference type="EMBL" id="DF849373">
    <property type="protein sequence ID" value="GAT56980.1"/>
    <property type="molecule type" value="Genomic_DNA"/>
</dbReference>
<evidence type="ECO:0000313" key="2">
    <source>
        <dbReference type="Proteomes" id="UP000815677"/>
    </source>
</evidence>